<keyword evidence="5" id="KW-0460">Magnesium</keyword>
<keyword evidence="3 4" id="KW-0342">GTP-binding</keyword>
<dbReference type="AlphaFoldDB" id="A0AAV7KQB8"/>
<evidence type="ECO:0000313" key="8">
    <source>
        <dbReference type="Proteomes" id="UP001165289"/>
    </source>
</evidence>
<evidence type="ECO:0000256" key="4">
    <source>
        <dbReference type="PIRSR" id="PIRSR606689-1"/>
    </source>
</evidence>
<feature type="binding site" evidence="5">
    <location>
        <position position="30"/>
    </location>
    <ligand>
        <name>Mg(2+)</name>
        <dbReference type="ChEBI" id="CHEBI:18420"/>
    </ligand>
</feature>
<dbReference type="InterPro" id="IPR027417">
    <property type="entry name" value="P-loop_NTPase"/>
</dbReference>
<comment type="similarity">
    <text evidence="1 6">Belongs to the small GTPase superfamily. Arf family.</text>
</comment>
<dbReference type="GO" id="GO:0005525">
    <property type="term" value="F:GTP binding"/>
    <property type="evidence" value="ECO:0007669"/>
    <property type="project" value="UniProtKB-KW"/>
</dbReference>
<feature type="binding site" evidence="4">
    <location>
        <begin position="127"/>
        <end position="130"/>
    </location>
    <ligand>
        <name>GTP</name>
        <dbReference type="ChEBI" id="CHEBI:37565"/>
    </ligand>
</feature>
<dbReference type="PROSITE" id="PS51417">
    <property type="entry name" value="ARF"/>
    <property type="match status" value="1"/>
</dbReference>
<feature type="binding site" evidence="5">
    <location>
        <position position="49"/>
    </location>
    <ligand>
        <name>Mg(2+)</name>
        <dbReference type="ChEBI" id="CHEBI:18420"/>
    </ligand>
</feature>
<dbReference type="NCBIfam" id="TIGR00231">
    <property type="entry name" value="small_GTP"/>
    <property type="match status" value="1"/>
</dbReference>
<dbReference type="Pfam" id="PF00025">
    <property type="entry name" value="Arf"/>
    <property type="match status" value="1"/>
</dbReference>
<dbReference type="GO" id="GO:0046872">
    <property type="term" value="F:metal ion binding"/>
    <property type="evidence" value="ECO:0007669"/>
    <property type="project" value="UniProtKB-KW"/>
</dbReference>
<comment type="caution">
    <text evidence="7">The sequence shown here is derived from an EMBL/GenBank/DDBJ whole genome shotgun (WGS) entry which is preliminary data.</text>
</comment>
<protein>
    <submittedName>
        <fullName evidence="7">ADP-ribosylation factor 1</fullName>
    </submittedName>
</protein>
<dbReference type="PROSITE" id="PS51419">
    <property type="entry name" value="RAB"/>
    <property type="match status" value="1"/>
</dbReference>
<keyword evidence="8" id="KW-1185">Reference proteome</keyword>
<accession>A0AAV7KQB8</accession>
<feature type="binding site" evidence="4">
    <location>
        <position position="71"/>
    </location>
    <ligand>
        <name>GTP</name>
        <dbReference type="ChEBI" id="CHEBI:37565"/>
    </ligand>
</feature>
<dbReference type="GO" id="GO:0003924">
    <property type="term" value="F:GTPase activity"/>
    <property type="evidence" value="ECO:0007669"/>
    <property type="project" value="InterPro"/>
</dbReference>
<dbReference type="InterPro" id="IPR005225">
    <property type="entry name" value="Small_GTP-bd"/>
</dbReference>
<organism evidence="7 8">
    <name type="scientific">Oopsacas minuta</name>
    <dbReference type="NCBI Taxonomy" id="111878"/>
    <lineage>
        <taxon>Eukaryota</taxon>
        <taxon>Metazoa</taxon>
        <taxon>Porifera</taxon>
        <taxon>Hexactinellida</taxon>
        <taxon>Hexasterophora</taxon>
        <taxon>Lyssacinosida</taxon>
        <taxon>Leucopsacidae</taxon>
        <taxon>Oopsacas</taxon>
    </lineage>
</organism>
<gene>
    <name evidence="7" type="ORF">LOD99_9974</name>
</gene>
<proteinExistence type="inferred from homology"/>
<dbReference type="InterPro" id="IPR024156">
    <property type="entry name" value="Small_GTPase_ARF"/>
</dbReference>
<keyword evidence="5" id="KW-0479">Metal-binding</keyword>
<dbReference type="SMART" id="SM00178">
    <property type="entry name" value="SAR"/>
    <property type="match status" value="1"/>
</dbReference>
<dbReference type="EMBL" id="JAKMXF010000012">
    <property type="protein sequence ID" value="KAI6661391.1"/>
    <property type="molecule type" value="Genomic_DNA"/>
</dbReference>
<feature type="binding site" evidence="4">
    <location>
        <begin position="23"/>
        <end position="30"/>
    </location>
    <ligand>
        <name>GTP</name>
        <dbReference type="ChEBI" id="CHEBI:37565"/>
    </ligand>
</feature>
<evidence type="ECO:0000256" key="2">
    <source>
        <dbReference type="ARBA" id="ARBA00022741"/>
    </source>
</evidence>
<evidence type="ECO:0000256" key="1">
    <source>
        <dbReference type="ARBA" id="ARBA00010290"/>
    </source>
</evidence>
<dbReference type="PRINTS" id="PR00328">
    <property type="entry name" value="SAR1GTPBP"/>
</dbReference>
<dbReference type="PANTHER" id="PTHR11711">
    <property type="entry name" value="ADP RIBOSYLATION FACTOR-RELATED"/>
    <property type="match status" value="1"/>
</dbReference>
<name>A0AAV7KQB8_9METZ</name>
<dbReference type="SUPFAM" id="SSF52540">
    <property type="entry name" value="P-loop containing nucleoside triphosphate hydrolases"/>
    <property type="match status" value="1"/>
</dbReference>
<dbReference type="FunFam" id="3.40.50.300:FF:000412">
    <property type="entry name" value="ADP-ribosylation factor 1"/>
    <property type="match status" value="1"/>
</dbReference>
<dbReference type="Proteomes" id="UP001165289">
    <property type="component" value="Unassembled WGS sequence"/>
</dbReference>
<evidence type="ECO:0000256" key="5">
    <source>
        <dbReference type="PIRSR" id="PIRSR606689-2"/>
    </source>
</evidence>
<reference evidence="7 8" key="1">
    <citation type="journal article" date="2023" name="BMC Biol.">
        <title>The compact genome of the sponge Oopsacas minuta (Hexactinellida) is lacking key metazoan core genes.</title>
        <authorList>
            <person name="Santini S."/>
            <person name="Schenkelaars Q."/>
            <person name="Jourda C."/>
            <person name="Duchesne M."/>
            <person name="Belahbib H."/>
            <person name="Rocher C."/>
            <person name="Selva M."/>
            <person name="Riesgo A."/>
            <person name="Vervoort M."/>
            <person name="Leys S.P."/>
            <person name="Kodjabachian L."/>
            <person name="Le Bivic A."/>
            <person name="Borchiellini C."/>
            <person name="Claverie J.M."/>
            <person name="Renard E."/>
        </authorList>
    </citation>
    <scope>NUCLEOTIDE SEQUENCE [LARGE SCALE GENOMIC DNA]</scope>
    <source>
        <strain evidence="7">SPO-2</strain>
    </source>
</reference>
<dbReference type="CDD" id="cd00878">
    <property type="entry name" value="Arf_Arl"/>
    <property type="match status" value="1"/>
</dbReference>
<dbReference type="InterPro" id="IPR006689">
    <property type="entry name" value="Small_GTPase_ARF/SAR"/>
</dbReference>
<dbReference type="GO" id="GO:0030010">
    <property type="term" value="P:establishment of cell polarity"/>
    <property type="evidence" value="ECO:0007669"/>
    <property type="project" value="UniProtKB-ARBA"/>
</dbReference>
<dbReference type="SMART" id="SM00177">
    <property type="entry name" value="ARF"/>
    <property type="match status" value="1"/>
</dbReference>
<dbReference type="Gene3D" id="3.40.50.300">
    <property type="entry name" value="P-loop containing nucleotide triphosphate hydrolases"/>
    <property type="match status" value="1"/>
</dbReference>
<dbReference type="SMART" id="SM00175">
    <property type="entry name" value="RAB"/>
    <property type="match status" value="1"/>
</dbReference>
<keyword evidence="2 4" id="KW-0547">Nucleotide-binding</keyword>
<sequence length="189" mass="21372">MGFIISKDKPLPNEKRPHILMLGLDNTGKTTLFNRINSSQSDFISEGPTVGYNVQPIRFRKLSCRLWDVGGKRQIRTLWKHYYQGTDALIYVVDSTDSDRFADAGEEIKRILSHQEMRGVPVLVIANKQDLKTSLKPTDVKRKLDLNGIEGNSILVQGTSAVTGKGVKQGLKHIHKMIRQKRKCDLSQE</sequence>
<evidence type="ECO:0000313" key="7">
    <source>
        <dbReference type="EMBL" id="KAI6661391.1"/>
    </source>
</evidence>
<evidence type="ECO:0000256" key="3">
    <source>
        <dbReference type="ARBA" id="ARBA00023134"/>
    </source>
</evidence>
<evidence type="ECO:0000256" key="6">
    <source>
        <dbReference type="RuleBase" id="RU003925"/>
    </source>
</evidence>